<dbReference type="eggNOG" id="COG2885">
    <property type="taxonomic scope" value="Bacteria"/>
</dbReference>
<dbReference type="RefSeq" id="WP_037481283.1">
    <property type="nucleotide sequence ID" value="NZ_AZRA01000050.1"/>
</dbReference>
<dbReference type="PROSITE" id="PS51123">
    <property type="entry name" value="OMPA_2"/>
    <property type="match status" value="1"/>
</dbReference>
<evidence type="ECO:0000256" key="5">
    <source>
        <dbReference type="SAM" id="Phobius"/>
    </source>
</evidence>
<dbReference type="InterPro" id="IPR006664">
    <property type="entry name" value="OMP_bac"/>
</dbReference>
<protein>
    <recommendedName>
        <fullName evidence="6">OmpA-like domain-containing protein</fullName>
    </recommendedName>
</protein>
<keyword evidence="3" id="KW-0998">Cell outer membrane</keyword>
<dbReference type="PANTHER" id="PTHR30329:SF21">
    <property type="entry name" value="LIPOPROTEIN YIAD-RELATED"/>
    <property type="match status" value="1"/>
</dbReference>
<name>A0A059KLM5_9BURK</name>
<comment type="caution">
    <text evidence="7">The sequence shown here is derived from an EMBL/GenBank/DDBJ whole genome shotgun (WGS) entry which is preliminary data.</text>
</comment>
<keyword evidence="8" id="KW-1185">Reference proteome</keyword>
<proteinExistence type="predicted"/>
<dbReference type="Gene3D" id="3.30.1330.60">
    <property type="entry name" value="OmpA-like domain"/>
    <property type="match status" value="1"/>
</dbReference>
<dbReference type="GO" id="GO:0009279">
    <property type="term" value="C:cell outer membrane"/>
    <property type="evidence" value="ECO:0007669"/>
    <property type="project" value="UniProtKB-SubCell"/>
</dbReference>
<dbReference type="PANTHER" id="PTHR30329">
    <property type="entry name" value="STATOR ELEMENT OF FLAGELLAR MOTOR COMPLEX"/>
    <property type="match status" value="1"/>
</dbReference>
<dbReference type="InterPro" id="IPR006665">
    <property type="entry name" value="OmpA-like"/>
</dbReference>
<comment type="subcellular location">
    <subcellularLocation>
        <location evidence="1">Cell outer membrane</location>
    </subcellularLocation>
</comment>
<organism evidence="7 8">
    <name type="scientific">Sphaerotilus natans subsp. natans DSM 6575</name>
    <dbReference type="NCBI Taxonomy" id="1286631"/>
    <lineage>
        <taxon>Bacteria</taxon>
        <taxon>Pseudomonadati</taxon>
        <taxon>Pseudomonadota</taxon>
        <taxon>Betaproteobacteria</taxon>
        <taxon>Burkholderiales</taxon>
        <taxon>Sphaerotilaceae</taxon>
        <taxon>Sphaerotilus</taxon>
    </lineage>
</organism>
<dbReference type="PRINTS" id="PR01021">
    <property type="entry name" value="OMPADOMAIN"/>
</dbReference>
<keyword evidence="5" id="KW-1133">Transmembrane helix</keyword>
<keyword evidence="2 4" id="KW-0472">Membrane</keyword>
<evidence type="ECO:0000256" key="3">
    <source>
        <dbReference type="ARBA" id="ARBA00023237"/>
    </source>
</evidence>
<feature type="domain" description="OmpA-like" evidence="6">
    <location>
        <begin position="64"/>
        <end position="176"/>
    </location>
</feature>
<dbReference type="Proteomes" id="UP000026714">
    <property type="component" value="Unassembled WGS sequence"/>
</dbReference>
<dbReference type="EMBL" id="AZRA01000050">
    <property type="protein sequence ID" value="KDB52382.1"/>
    <property type="molecule type" value="Genomic_DNA"/>
</dbReference>
<evidence type="ECO:0000313" key="7">
    <source>
        <dbReference type="EMBL" id="KDB52382.1"/>
    </source>
</evidence>
<keyword evidence="5" id="KW-0812">Transmembrane</keyword>
<gene>
    <name evidence="7" type="ORF">X805_19970</name>
</gene>
<dbReference type="Pfam" id="PF00691">
    <property type="entry name" value="OmpA"/>
    <property type="match status" value="1"/>
</dbReference>
<reference evidence="7 8" key="1">
    <citation type="journal article" date="2014" name="FEMS Microbiol. Ecol.">
        <title>Sphaerotilus natans encrusted with nanoball-shaped Fe(III) oxide minerals formed by nitrate-reducing mixotrophic Fe(II) oxidation.</title>
        <authorList>
            <person name="Park S."/>
            <person name="Kim D.H."/>
            <person name="Lee J.H."/>
            <person name="Hur H.G."/>
        </authorList>
    </citation>
    <scope>NUCLEOTIDE SEQUENCE [LARGE SCALE GENOMIC DNA]</scope>
    <source>
        <strain evidence="7 8">DSM 6575</strain>
    </source>
</reference>
<dbReference type="CDD" id="cd07185">
    <property type="entry name" value="OmpA_C-like"/>
    <property type="match status" value="1"/>
</dbReference>
<feature type="transmembrane region" description="Helical" evidence="5">
    <location>
        <begin position="12"/>
        <end position="33"/>
    </location>
</feature>
<dbReference type="InterPro" id="IPR036737">
    <property type="entry name" value="OmpA-like_sf"/>
</dbReference>
<evidence type="ECO:0000256" key="2">
    <source>
        <dbReference type="ARBA" id="ARBA00023136"/>
    </source>
</evidence>
<accession>A0A059KLM5</accession>
<evidence type="ECO:0000259" key="6">
    <source>
        <dbReference type="PROSITE" id="PS51123"/>
    </source>
</evidence>
<evidence type="ECO:0000313" key="8">
    <source>
        <dbReference type="Proteomes" id="UP000026714"/>
    </source>
</evidence>
<sequence length="176" mass="17941">MSDDDRDDSRKVGLWVVFTSVAVLLLGVLGFAVTRSLKSPSAPAATTAVAAASGASAEAADVLVDLTPTGPALAVLYFETGSASVGAEDAAALAEVVKALAGDGARRVLLSGYHDSTGDPAMNAELAKQRAKAVRAALVVAGVPLQQVLMRKPESTTGSGTDREARRVEIRIVDAP</sequence>
<dbReference type="AlphaFoldDB" id="A0A059KLM5"/>
<evidence type="ECO:0000256" key="1">
    <source>
        <dbReference type="ARBA" id="ARBA00004442"/>
    </source>
</evidence>
<evidence type="ECO:0000256" key="4">
    <source>
        <dbReference type="PROSITE-ProRule" id="PRU00473"/>
    </source>
</evidence>
<dbReference type="SUPFAM" id="SSF103088">
    <property type="entry name" value="OmpA-like"/>
    <property type="match status" value="1"/>
</dbReference>
<dbReference type="STRING" id="34103.SAMN05421778_11570"/>
<dbReference type="InterPro" id="IPR050330">
    <property type="entry name" value="Bact_OuterMem_StrucFunc"/>
</dbReference>